<feature type="region of interest" description="Disordered" evidence="1">
    <location>
        <begin position="290"/>
        <end position="322"/>
    </location>
</feature>
<sequence>MQREVIKWVQSLDLSATIQNPKRDLATGHLAAEIVAHYSGKKFLDLHRLPSGVAAATKRDVWSQVYRALQQLSCTTVTQPLIDAVLRREPNAALTVLECLYEHFTRHTLPMHGLDAVGTSEDAYVQPRNVTSTAMLLEVTCQASHKNASSSLKEETSSAEAVLFHSSTNASPPAGAICSGSAADAMYTTEGAAADESDAFGPASGTDSSRALQHRLALIDNSELAGGANALQAYPRYARPTASTLIHTASGSRKDVVLDRPKYTADEILQRQQNERIAQQHAVVQRLQEEGHGVTMNGPSRTRAATSTWTTGTSKSQSSPLHNEVAWHPGECPSATTPLTTLYRGRFYRQPDKATTAGVADSSIFSQKLRKGKSEEVGARAQRSVAAASPHDNISNLDATRDCNVAAAPGDMRSSPVCAGSGSGGGGTDGSRAVPKLRVNVHSASLRAILARRSSHAQLQERAAALSREHFAKHSFALRPALSDILADVLVAHKQLQQLFDRCVEDGTSEVLDNVLGHLVAHRDEFPPACMQACWQALVQHVDGMVAVLQKNPDDYSYLMESLSFAFRREASQVPLLHISQAVTVSGDVGDAGEEDGATAAADVSHSQSLVAPMRRSTAFSSGLVTGAVRAPAAAAAAVSRRSQLPEAGRSGEDEAASRRQRQSLSEALLTSVHRTASVAPGPFNALNAVSLSSRQRAIIDTRDGLPIAWAFGFLYRLARQLDVRTAAYVLERYVLRSAKPFLLRHGTVAVREAVARVVSASFVPVPPKHGADAGGDGEAAAAEAEEAFAQFLTGTLARALLGSSPMACDRTCGATSTLSGDGRRHSLEKRDTNQMPPLQLSRQRTYWLVFLHAVADYPCSTDHGKAASSAADGPLATCVWKAAMTCLSCTDAELLTVGVGLALEYSERWLPRDAALMGPGVDDAVARARDLLSHTLPSLDGSAGQLATPWWGTLPANAWECRLMVLRLCSALLVHPLFAAGGLCKEGAKSSSDDGKAGFRSWRAAVDAAAAECLRTFAKAPSWQLQLALGVMAKSVHQDSAPALTDTWLHLLLSIPEASLPVQLMPYDEAPVRLRLMRSIQLPASIKEAAVGDGPKGTQRSLQQYQAPMPSSQNEHAIPFHSATSAVIGESESWKLASAMDSEDSSSGPGTGAAAPASAGATLHLVWGRVLSFYAVSPLNQAWNVQGVVDAVLPSLADKGVTATASSPPAAQAMTPTLRLLVMAAALLSPPTTAATAMTATPLTASPYLQSSMPPADAECVSVDEAGGAFWLAALRRAWPLFQACGVSQQSVKQLTQANSIEEKLPQDEDGEEEATPPTRAPAVDSARLGVSQEDLSAIVLSLFLRFADDPTVASAMSLAAGDGTRLCRNAVSWAEAMCSDTFSSEAQY</sequence>
<feature type="compositionally biased region" description="Polar residues" evidence="1">
    <location>
        <begin position="1099"/>
        <end position="1115"/>
    </location>
</feature>
<name>A0A836GTS6_LEIEN</name>
<evidence type="ECO:0000259" key="2">
    <source>
        <dbReference type="PROSITE" id="PS50021"/>
    </source>
</evidence>
<dbReference type="EMBL" id="JAFHKP010000019">
    <property type="protein sequence ID" value="KAG5481186.1"/>
    <property type="molecule type" value="Genomic_DNA"/>
</dbReference>
<dbReference type="Gene3D" id="1.10.418.10">
    <property type="entry name" value="Calponin-like domain"/>
    <property type="match status" value="1"/>
</dbReference>
<feature type="region of interest" description="Disordered" evidence="1">
    <location>
        <begin position="1091"/>
        <end position="1115"/>
    </location>
</feature>
<feature type="region of interest" description="Disordered" evidence="1">
    <location>
        <begin position="1304"/>
        <end position="1324"/>
    </location>
</feature>
<dbReference type="InterPro" id="IPR010441">
    <property type="entry name" value="CH_2"/>
</dbReference>
<feature type="region of interest" description="Disordered" evidence="1">
    <location>
        <begin position="640"/>
        <end position="661"/>
    </location>
</feature>
<dbReference type="GeneID" id="94173598"/>
<dbReference type="RefSeq" id="XP_067693683.1">
    <property type="nucleotide sequence ID" value="XM_067838088.1"/>
</dbReference>
<reference evidence="3 4" key="1">
    <citation type="submission" date="2021-02" db="EMBL/GenBank/DDBJ databases">
        <title>Leishmania (Mundinia) enrietti genome sequencing and assembly.</title>
        <authorList>
            <person name="Almutairi H."/>
            <person name="Gatherer D."/>
        </authorList>
    </citation>
    <scope>NUCLEOTIDE SEQUENCE [LARGE SCALE GENOMIC DNA]</scope>
    <source>
        <strain evidence="3">CUR178</strain>
    </source>
</reference>
<feature type="compositionally biased region" description="Low complexity" evidence="1">
    <location>
        <begin position="300"/>
        <end position="319"/>
    </location>
</feature>
<dbReference type="PANTHER" id="PTHR12509">
    <property type="entry name" value="SPERMATOGENESIS-ASSOCIATED 4-RELATED"/>
    <property type="match status" value="1"/>
</dbReference>
<dbReference type="Pfam" id="PF06294">
    <property type="entry name" value="CH_2"/>
    <property type="match status" value="1"/>
</dbReference>
<dbReference type="GO" id="GO:0051493">
    <property type="term" value="P:regulation of cytoskeleton organization"/>
    <property type="evidence" value="ECO:0007669"/>
    <property type="project" value="TreeGrafter"/>
</dbReference>
<evidence type="ECO:0000313" key="3">
    <source>
        <dbReference type="EMBL" id="KAG5481186.1"/>
    </source>
</evidence>
<feature type="domain" description="Calponin-homology (CH)" evidence="2">
    <location>
        <begin position="1"/>
        <end position="105"/>
    </location>
</feature>
<gene>
    <name evidence="3" type="ORF">CUR178_06418</name>
</gene>
<dbReference type="InterPro" id="IPR052111">
    <property type="entry name" value="Spermatogenesis_Ciliary_MAP"/>
</dbReference>
<comment type="caution">
    <text evidence="3">The sequence shown here is derived from an EMBL/GenBank/DDBJ whole genome shotgun (WGS) entry which is preliminary data.</text>
</comment>
<protein>
    <recommendedName>
        <fullName evidence="2">Calponin-homology (CH) domain-containing protein</fullName>
    </recommendedName>
</protein>
<dbReference type="KEGG" id="lenr:94173598"/>
<proteinExistence type="predicted"/>
<accession>A0A836GTS6</accession>
<dbReference type="PROSITE" id="PS50021">
    <property type="entry name" value="CH"/>
    <property type="match status" value="1"/>
</dbReference>
<keyword evidence="4" id="KW-1185">Reference proteome</keyword>
<dbReference type="Proteomes" id="UP000674179">
    <property type="component" value="Chromosome 19"/>
</dbReference>
<dbReference type="PANTHER" id="PTHR12509:SF8">
    <property type="entry name" value="SPERMATOGENESIS-ASSOCIATED PROTEIN 4"/>
    <property type="match status" value="1"/>
</dbReference>
<dbReference type="GO" id="GO:0005930">
    <property type="term" value="C:axoneme"/>
    <property type="evidence" value="ECO:0007669"/>
    <property type="project" value="TreeGrafter"/>
</dbReference>
<dbReference type="InterPro" id="IPR001715">
    <property type="entry name" value="CH_dom"/>
</dbReference>
<dbReference type="InterPro" id="IPR036872">
    <property type="entry name" value="CH_dom_sf"/>
</dbReference>
<organism evidence="3 4">
    <name type="scientific">Leishmania enriettii</name>
    <dbReference type="NCBI Taxonomy" id="5663"/>
    <lineage>
        <taxon>Eukaryota</taxon>
        <taxon>Discoba</taxon>
        <taxon>Euglenozoa</taxon>
        <taxon>Kinetoplastea</taxon>
        <taxon>Metakinetoplastina</taxon>
        <taxon>Trypanosomatida</taxon>
        <taxon>Trypanosomatidae</taxon>
        <taxon>Leishmaniinae</taxon>
        <taxon>Leishmania</taxon>
    </lineage>
</organism>
<dbReference type="OrthoDB" id="62528at2759"/>
<evidence type="ECO:0000313" key="4">
    <source>
        <dbReference type="Proteomes" id="UP000674179"/>
    </source>
</evidence>
<evidence type="ECO:0000256" key="1">
    <source>
        <dbReference type="SAM" id="MobiDB-lite"/>
    </source>
</evidence>
<dbReference type="GO" id="GO:0008017">
    <property type="term" value="F:microtubule binding"/>
    <property type="evidence" value="ECO:0007669"/>
    <property type="project" value="TreeGrafter"/>
</dbReference>